<keyword evidence="2" id="KW-0489">Methyltransferase</keyword>
<sequence>MSFPHRPIAFILAASNHGTMIVNRNDYNVAASGGVYGVGQQILQQSSYDVSEVAFALALLSRRQQYFGDGVVAIDGGANIGVHTIEWARHMHGWGRVLSFEAQEVIYYALAGNIALNNCLNARAKLAALGEHNGELIVPQPDYFAHASFGSLELRQQGNTEDIGQRISYDPSNGTRVPMISIDSLGLERVDFFKLDVEGMEVDVLRGARHMLQTLKPILAIEIIKSDQTAIKGMLDEFGYRYFPAGMNLIAAHTGDPVLQHLSHQDGVTYLN</sequence>
<dbReference type="NCBIfam" id="TIGR01444">
    <property type="entry name" value="fkbM_fam"/>
    <property type="match status" value="1"/>
</dbReference>
<name>A0A318I8H9_BURPY</name>
<organism evidence="2 3">
    <name type="scientific">Burkholderia pyrrocinia</name>
    <name type="common">Pseudomonas pyrrocinia</name>
    <dbReference type="NCBI Taxonomy" id="60550"/>
    <lineage>
        <taxon>Bacteria</taxon>
        <taxon>Pseudomonadati</taxon>
        <taxon>Pseudomonadota</taxon>
        <taxon>Betaproteobacteria</taxon>
        <taxon>Burkholderiales</taxon>
        <taxon>Burkholderiaceae</taxon>
        <taxon>Burkholderia</taxon>
        <taxon>Burkholderia cepacia complex</taxon>
    </lineage>
</organism>
<evidence type="ECO:0000313" key="2">
    <source>
        <dbReference type="EMBL" id="PXX23787.1"/>
    </source>
</evidence>
<protein>
    <submittedName>
        <fullName evidence="2">FkbM family methyltransferase</fullName>
    </submittedName>
</protein>
<dbReference type="GO" id="GO:0032259">
    <property type="term" value="P:methylation"/>
    <property type="evidence" value="ECO:0007669"/>
    <property type="project" value="UniProtKB-KW"/>
</dbReference>
<dbReference type="PANTHER" id="PTHR34203">
    <property type="entry name" value="METHYLTRANSFERASE, FKBM FAMILY PROTEIN"/>
    <property type="match status" value="1"/>
</dbReference>
<dbReference type="GO" id="GO:0008168">
    <property type="term" value="F:methyltransferase activity"/>
    <property type="evidence" value="ECO:0007669"/>
    <property type="project" value="UniProtKB-KW"/>
</dbReference>
<dbReference type="InterPro" id="IPR029063">
    <property type="entry name" value="SAM-dependent_MTases_sf"/>
</dbReference>
<dbReference type="EMBL" id="QJJY01000033">
    <property type="protein sequence ID" value="PXX23787.1"/>
    <property type="molecule type" value="Genomic_DNA"/>
</dbReference>
<dbReference type="InterPro" id="IPR052514">
    <property type="entry name" value="SAM-dependent_MTase"/>
</dbReference>
<dbReference type="Proteomes" id="UP000247755">
    <property type="component" value="Unassembled WGS sequence"/>
</dbReference>
<comment type="caution">
    <text evidence="2">The sequence shown here is derived from an EMBL/GenBank/DDBJ whole genome shotgun (WGS) entry which is preliminary data.</text>
</comment>
<reference evidence="2 3" key="1">
    <citation type="submission" date="2018-05" db="EMBL/GenBank/DDBJ databases">
        <title>Comparative genomics of bacterial root endophytes of switchgrass collected from native prairies over two seasons.</title>
        <authorList>
            <person name="Tang Y."/>
        </authorList>
    </citation>
    <scope>NUCLEOTIDE SEQUENCE [LARGE SCALE GENOMIC DNA]</scope>
    <source>
        <strain evidence="2 3">NFIX32</strain>
    </source>
</reference>
<feature type="domain" description="Methyltransferase FkbM" evidence="1">
    <location>
        <begin position="75"/>
        <end position="242"/>
    </location>
</feature>
<evidence type="ECO:0000313" key="3">
    <source>
        <dbReference type="Proteomes" id="UP000247755"/>
    </source>
</evidence>
<dbReference type="Gene3D" id="3.40.50.150">
    <property type="entry name" value="Vaccinia Virus protein VP39"/>
    <property type="match status" value="1"/>
</dbReference>
<dbReference type="AlphaFoldDB" id="A0A318I8H9"/>
<gene>
    <name evidence="2" type="ORF">NA66_10333</name>
</gene>
<dbReference type="InterPro" id="IPR006342">
    <property type="entry name" value="FkbM_mtfrase"/>
</dbReference>
<accession>A0A318I8H9</accession>
<dbReference type="PANTHER" id="PTHR34203:SF15">
    <property type="entry name" value="SLL1173 PROTEIN"/>
    <property type="match status" value="1"/>
</dbReference>
<dbReference type="Pfam" id="PF05050">
    <property type="entry name" value="Methyltransf_21"/>
    <property type="match status" value="1"/>
</dbReference>
<proteinExistence type="predicted"/>
<dbReference type="SUPFAM" id="SSF53335">
    <property type="entry name" value="S-adenosyl-L-methionine-dependent methyltransferases"/>
    <property type="match status" value="1"/>
</dbReference>
<keyword evidence="2" id="KW-0808">Transferase</keyword>
<evidence type="ECO:0000259" key="1">
    <source>
        <dbReference type="Pfam" id="PF05050"/>
    </source>
</evidence>
<dbReference type="RefSeq" id="WP_072444827.1">
    <property type="nucleotide sequence ID" value="NZ_QJJY01000033.1"/>
</dbReference>